<dbReference type="OrthoDB" id="273345at2759"/>
<dbReference type="VEuPathDB" id="AmoebaDB:ACA1_220680"/>
<feature type="compositionally biased region" description="Gly residues" evidence="1">
    <location>
        <begin position="459"/>
        <end position="477"/>
    </location>
</feature>
<feature type="domain" description="25S rRNA (uridine-N(3))-methyltransferase BMT5-like" evidence="2">
    <location>
        <begin position="76"/>
        <end position="173"/>
    </location>
</feature>
<dbReference type="KEGG" id="acan:ACA1_220680"/>
<evidence type="ECO:0000313" key="3">
    <source>
        <dbReference type="EMBL" id="ELR15307.1"/>
    </source>
</evidence>
<gene>
    <name evidence="3" type="ORF">ACA1_220680</name>
</gene>
<dbReference type="OMA" id="YKSTHRI"/>
<feature type="compositionally biased region" description="Low complexity" evidence="1">
    <location>
        <begin position="411"/>
        <end position="427"/>
    </location>
</feature>
<evidence type="ECO:0000313" key="4">
    <source>
        <dbReference type="Proteomes" id="UP000011083"/>
    </source>
</evidence>
<dbReference type="STRING" id="1257118.L8GQW3"/>
<feature type="compositionally biased region" description="Acidic residues" evidence="1">
    <location>
        <begin position="324"/>
        <end position="357"/>
    </location>
</feature>
<feature type="region of interest" description="Disordered" evidence="1">
    <location>
        <begin position="1"/>
        <end position="41"/>
    </location>
</feature>
<dbReference type="Pfam" id="PF10354">
    <property type="entry name" value="BMT5-like"/>
    <property type="match status" value="2"/>
</dbReference>
<feature type="region of interest" description="Disordered" evidence="1">
    <location>
        <begin position="315"/>
        <end position="496"/>
    </location>
</feature>
<accession>L8GQW3</accession>
<dbReference type="PANTHER" id="PTHR11538">
    <property type="entry name" value="PHENYLALANYL-TRNA SYNTHETASE"/>
    <property type="match status" value="1"/>
</dbReference>
<feature type="compositionally biased region" description="Gly residues" evidence="1">
    <location>
        <begin position="1"/>
        <end position="18"/>
    </location>
</feature>
<evidence type="ECO:0000256" key="1">
    <source>
        <dbReference type="SAM" id="MobiDB-lite"/>
    </source>
</evidence>
<dbReference type="GeneID" id="14915882"/>
<proteinExistence type="predicted"/>
<sequence length="543" mass="58283">MARGRGGGRGGGSGGGRGKGPRRAPRASPAAFGGASASSSISSTSSSSFLAINKLLHAANCNPKSVGPYTNKLDILIVGDGDLSFSRALAYSIGGSRLTATCYDSLNAFKSKYRSSLANISELKQLEVQTYFGVDATRLEEQKWLNDPKKATERKQYHRIVFNFPHAGQDDEESRAAAVPRSKKTKTKKPKHAGDDVDKKKRKRGVGGGNIPQHEIVKRNQKLLYEFFVSAAPWLLPGGLGQIHVALRTSTHYKQWDIEELARKAGLVLKKTEPFQASLFPGYENKRTASADLVRGAPATDNAEIYMFIWPGATSPPLPQWPTEVEEDEDEESSAEEEEEEDMEEDDNDDGDGEEVEEQPKAKAKPQPQRLSNRIQAKRQQKGPVQAGDAEGGSRRDNNKRKERVEDTRGSSSNNKSKQSQKQPANKNNKRKERDEEDGGGNKKGQTNGGGPAKKAKVDGGGGGPAKNGKAEGGGDGLTRKERRALRGGGRGGREVRPVVGAAVKAAAEGVGAAVAVADVVAEEDAAAVGAEHKPRTVSHRYG</sequence>
<dbReference type="PANTHER" id="PTHR11538:SF26">
    <property type="entry name" value="FERREDOXIN-FOLD ANTICODON-BINDING DOMAIN-CONTAINING PROTEIN 1"/>
    <property type="match status" value="1"/>
</dbReference>
<dbReference type="GO" id="GO:0070475">
    <property type="term" value="P:rRNA base methylation"/>
    <property type="evidence" value="ECO:0007669"/>
    <property type="project" value="InterPro"/>
</dbReference>
<dbReference type="AlphaFoldDB" id="L8GQW3"/>
<dbReference type="Proteomes" id="UP000011083">
    <property type="component" value="Unassembled WGS sequence"/>
</dbReference>
<evidence type="ECO:0000259" key="2">
    <source>
        <dbReference type="Pfam" id="PF10354"/>
    </source>
</evidence>
<dbReference type="EMBL" id="KB008036">
    <property type="protein sequence ID" value="ELR15307.1"/>
    <property type="molecule type" value="Genomic_DNA"/>
</dbReference>
<feature type="region of interest" description="Disordered" evidence="1">
    <location>
        <begin position="170"/>
        <end position="213"/>
    </location>
</feature>
<dbReference type="GO" id="GO:0070042">
    <property type="term" value="F:rRNA (uridine-N3-)-methyltransferase activity"/>
    <property type="evidence" value="ECO:0007669"/>
    <property type="project" value="InterPro"/>
</dbReference>
<dbReference type="GO" id="GO:0005737">
    <property type="term" value="C:cytoplasm"/>
    <property type="evidence" value="ECO:0007669"/>
    <property type="project" value="TreeGrafter"/>
</dbReference>
<reference evidence="3 4" key="1">
    <citation type="journal article" date="2013" name="Genome Biol.">
        <title>Genome of Acanthamoeba castellanii highlights extensive lateral gene transfer and early evolution of tyrosine kinase signaling.</title>
        <authorList>
            <person name="Clarke M."/>
            <person name="Lohan A.J."/>
            <person name="Liu B."/>
            <person name="Lagkouvardos I."/>
            <person name="Roy S."/>
            <person name="Zafar N."/>
            <person name="Bertelli C."/>
            <person name="Schilde C."/>
            <person name="Kianianmomeni A."/>
            <person name="Burglin T.R."/>
            <person name="Frech C."/>
            <person name="Turcotte B."/>
            <person name="Kopec K.O."/>
            <person name="Synnott J.M."/>
            <person name="Choo C."/>
            <person name="Paponov I."/>
            <person name="Finkler A."/>
            <person name="Soon Heng Tan C."/>
            <person name="Hutchins A.P."/>
            <person name="Weinmeier T."/>
            <person name="Rattei T."/>
            <person name="Chu J.S."/>
            <person name="Gimenez G."/>
            <person name="Irimia M."/>
            <person name="Rigden D.J."/>
            <person name="Fitzpatrick D.A."/>
            <person name="Lorenzo-Morales J."/>
            <person name="Bateman A."/>
            <person name="Chiu C.H."/>
            <person name="Tang P."/>
            <person name="Hegemann P."/>
            <person name="Fromm H."/>
            <person name="Raoult D."/>
            <person name="Greub G."/>
            <person name="Miranda-Saavedra D."/>
            <person name="Chen N."/>
            <person name="Nash P."/>
            <person name="Ginger M.L."/>
            <person name="Horn M."/>
            <person name="Schaap P."/>
            <person name="Caler L."/>
            <person name="Loftus B."/>
        </authorList>
    </citation>
    <scope>NUCLEOTIDE SEQUENCE [LARGE SCALE GENOMIC DNA]</scope>
    <source>
        <strain evidence="3 4">Neff</strain>
    </source>
</reference>
<dbReference type="InterPro" id="IPR019446">
    <property type="entry name" value="BMT5-like"/>
</dbReference>
<organism evidence="3 4">
    <name type="scientific">Acanthamoeba castellanii (strain ATCC 30010 / Neff)</name>
    <dbReference type="NCBI Taxonomy" id="1257118"/>
    <lineage>
        <taxon>Eukaryota</taxon>
        <taxon>Amoebozoa</taxon>
        <taxon>Discosea</taxon>
        <taxon>Longamoebia</taxon>
        <taxon>Centramoebida</taxon>
        <taxon>Acanthamoebidae</taxon>
        <taxon>Acanthamoeba</taxon>
    </lineage>
</organism>
<name>L8GQW3_ACACF</name>
<feature type="domain" description="25S rRNA (uridine-N(3))-methyltransferase BMT5-like" evidence="2">
    <location>
        <begin position="207"/>
        <end position="287"/>
    </location>
</feature>
<dbReference type="RefSeq" id="XP_004337320.1">
    <property type="nucleotide sequence ID" value="XM_004337272.1"/>
</dbReference>
<keyword evidence="4" id="KW-1185">Reference proteome</keyword>
<feature type="compositionally biased region" description="Low complexity" evidence="1">
    <location>
        <begin position="26"/>
        <end position="41"/>
    </location>
</feature>
<feature type="compositionally biased region" description="Basic residues" evidence="1">
    <location>
        <begin position="181"/>
        <end position="191"/>
    </location>
</feature>
<protein>
    <recommendedName>
        <fullName evidence="2">25S rRNA (uridine-N(3))-methyltransferase BMT5-like domain-containing protein</fullName>
    </recommendedName>
</protein>